<dbReference type="Pfam" id="PF02608">
    <property type="entry name" value="Bmp"/>
    <property type="match status" value="1"/>
</dbReference>
<dbReference type="PANTHER" id="PTHR43208">
    <property type="entry name" value="ABC TRANSPORTER SUBSTRATE-BINDING PROTEIN"/>
    <property type="match status" value="1"/>
</dbReference>
<dbReference type="AlphaFoldDB" id="A0A9D2AWT9"/>
<dbReference type="Proteomes" id="UP000886780">
    <property type="component" value="Unassembled WGS sequence"/>
</dbReference>
<dbReference type="EMBL" id="DXEU01000152">
    <property type="protein sequence ID" value="HIX52853.1"/>
    <property type="molecule type" value="Genomic_DNA"/>
</dbReference>
<proteinExistence type="predicted"/>
<dbReference type="Gene3D" id="3.40.50.2300">
    <property type="match status" value="2"/>
</dbReference>
<organism evidence="3 4">
    <name type="scientific">Candidatus Lachnoclostridium stercoripullorum</name>
    <dbReference type="NCBI Taxonomy" id="2838635"/>
    <lineage>
        <taxon>Bacteria</taxon>
        <taxon>Bacillati</taxon>
        <taxon>Bacillota</taxon>
        <taxon>Clostridia</taxon>
        <taxon>Lachnospirales</taxon>
        <taxon>Lachnospiraceae</taxon>
    </lineage>
</organism>
<reference evidence="3" key="1">
    <citation type="journal article" date="2021" name="PeerJ">
        <title>Extensive microbial diversity within the chicken gut microbiome revealed by metagenomics and culture.</title>
        <authorList>
            <person name="Gilroy R."/>
            <person name="Ravi A."/>
            <person name="Getino M."/>
            <person name="Pursley I."/>
            <person name="Horton D.L."/>
            <person name="Alikhan N.F."/>
            <person name="Baker D."/>
            <person name="Gharbi K."/>
            <person name="Hall N."/>
            <person name="Watson M."/>
            <person name="Adriaenssens E.M."/>
            <person name="Foster-Nyarko E."/>
            <person name="Jarju S."/>
            <person name="Secka A."/>
            <person name="Antonio M."/>
            <person name="Oren A."/>
            <person name="Chaudhuri R.R."/>
            <person name="La Ragione R."/>
            <person name="Hildebrand F."/>
            <person name="Pallen M.J."/>
        </authorList>
    </citation>
    <scope>NUCLEOTIDE SEQUENCE</scope>
    <source>
        <strain evidence="3">ChiGjej4B4-12881</strain>
    </source>
</reference>
<name>A0A9D2AWT9_9FIRM</name>
<reference evidence="3" key="2">
    <citation type="submission" date="2021-04" db="EMBL/GenBank/DDBJ databases">
        <authorList>
            <person name="Gilroy R."/>
        </authorList>
    </citation>
    <scope>NUCLEOTIDE SEQUENCE</scope>
    <source>
        <strain evidence="3">ChiGjej4B4-12881</strain>
    </source>
</reference>
<evidence type="ECO:0000256" key="1">
    <source>
        <dbReference type="ARBA" id="ARBA00022729"/>
    </source>
</evidence>
<gene>
    <name evidence="3" type="ORF">IAA28_08610</name>
</gene>
<dbReference type="InterPro" id="IPR052910">
    <property type="entry name" value="ABC-Purine-Binding"/>
</dbReference>
<comment type="caution">
    <text evidence="3">The sequence shown here is derived from an EMBL/GenBank/DDBJ whole genome shotgun (WGS) entry which is preliminary data.</text>
</comment>
<sequence>MAIPEYSKARKLAQKAYRQDLEARRNPYLQVLDELLPYVETAGEADLGLVEIPISRVVGTKTAGRTRAFAGNFMPLLPETSEFADKWSSLYLSHISEGIREPVIACEFMNYYYIIEGNKRVSVLKFSDAVSVSGYVTRIIPAPGDTPELKIYYEYMNFYRLTGINTVYFSREGGFSRLCRLLGKDLNTPWDQEDRSRFSSALLRFTEVFEERGGGKLSITPGDGLLVYLGVYGWEGMLDKSMDQLRREIALLWPDLESLAAGGAVRLVTQPAKSEAGGIAAIKKLIAPARPKISVGFVYPGTTKTSGWTYAHDLGRLYLEDCMAGKINTRVYDGIQSAGESMGAIDQAVADGCQVIFTASPRFLDSSIRASIRYPGLKILNCSLNTYSGHLRTYYGRLYEAKFLVGMLAGILSDSGRIGYIADFPIFGTAAAVNAFALGVQMVYPEAKVLLAWSSAKDSDCEKYLLEQGATLISGPEMIAPSGSPSPYGLYRPGGDDGVSLASAIWHWGKFYHRILQTILNGNWSRGAYELSGESINYWWGISSGVIDVIASKSIPSRSLQLMELVKKQIVNDSFQIFSGDVRDQGGTLRTPGGVSLSPSQIVRMDWLASNVEGRLPRPEELSSEALQMLETQGIFMGKDEPL</sequence>
<dbReference type="InterPro" id="IPR003760">
    <property type="entry name" value="PnrA-like"/>
</dbReference>
<accession>A0A9D2AWT9</accession>
<feature type="domain" description="ABC transporter substrate-binding protein PnrA-like" evidence="2">
    <location>
        <begin position="293"/>
        <end position="454"/>
    </location>
</feature>
<dbReference type="PANTHER" id="PTHR43208:SF1">
    <property type="entry name" value="ABC TRANSPORTER SUBSTRATE-BINDING PROTEIN"/>
    <property type="match status" value="1"/>
</dbReference>
<evidence type="ECO:0000259" key="2">
    <source>
        <dbReference type="Pfam" id="PF02608"/>
    </source>
</evidence>
<dbReference type="GO" id="GO:0005886">
    <property type="term" value="C:plasma membrane"/>
    <property type="evidence" value="ECO:0007669"/>
    <property type="project" value="InterPro"/>
</dbReference>
<evidence type="ECO:0000313" key="3">
    <source>
        <dbReference type="EMBL" id="HIX52853.1"/>
    </source>
</evidence>
<evidence type="ECO:0000313" key="4">
    <source>
        <dbReference type="Proteomes" id="UP000886780"/>
    </source>
</evidence>
<protein>
    <submittedName>
        <fullName evidence="3">BMP family ABC transporter substrate-binding protein</fullName>
    </submittedName>
</protein>
<keyword evidence="1" id="KW-0732">Signal</keyword>